<organism evidence="1 2">
    <name type="scientific">Pelagomonas calceolata</name>
    <dbReference type="NCBI Taxonomy" id="35677"/>
    <lineage>
        <taxon>Eukaryota</taxon>
        <taxon>Sar</taxon>
        <taxon>Stramenopiles</taxon>
        <taxon>Ochrophyta</taxon>
        <taxon>Pelagophyceae</taxon>
        <taxon>Pelagomonadales</taxon>
        <taxon>Pelagomonadaceae</taxon>
        <taxon>Pelagomonas</taxon>
    </lineage>
</organism>
<feature type="non-terminal residue" evidence="1">
    <location>
        <position position="1"/>
    </location>
</feature>
<accession>A0A8J2SUP6</accession>
<evidence type="ECO:0000313" key="1">
    <source>
        <dbReference type="EMBL" id="CAH0376713.1"/>
    </source>
</evidence>
<feature type="non-terminal residue" evidence="1">
    <location>
        <position position="147"/>
    </location>
</feature>
<gene>
    <name evidence="1" type="ORF">PECAL_5P13190</name>
</gene>
<dbReference type="EMBL" id="CAKKNE010000005">
    <property type="protein sequence ID" value="CAH0376713.1"/>
    <property type="molecule type" value="Genomic_DNA"/>
</dbReference>
<protein>
    <submittedName>
        <fullName evidence="1">Uncharacterized protein</fullName>
    </submittedName>
</protein>
<dbReference type="Proteomes" id="UP000789595">
    <property type="component" value="Unassembled WGS sequence"/>
</dbReference>
<reference evidence="1" key="1">
    <citation type="submission" date="2021-11" db="EMBL/GenBank/DDBJ databases">
        <authorList>
            <consortium name="Genoscope - CEA"/>
            <person name="William W."/>
        </authorList>
    </citation>
    <scope>NUCLEOTIDE SEQUENCE</scope>
</reference>
<name>A0A8J2SUP6_9STRA</name>
<comment type="caution">
    <text evidence="1">The sequence shown here is derived from an EMBL/GenBank/DDBJ whole genome shotgun (WGS) entry which is preliminary data.</text>
</comment>
<evidence type="ECO:0000313" key="2">
    <source>
        <dbReference type="Proteomes" id="UP000789595"/>
    </source>
</evidence>
<sequence length="147" mass="15684">GRRRAAARALGARVGLEVSLERPGGFARAVPVRPIANRRLALRLGGDPVFAVERVVNLLEGLDHRGALAGVAAPGVDVLPHHLCLKEVVVTRVHNVGVGVTTLFRRLSRTRCASVSVIAASCSWTTCNLTCTAMWLRTQSKKAAPHP</sequence>
<proteinExistence type="predicted"/>
<dbReference type="AlphaFoldDB" id="A0A8J2SUP6"/>
<keyword evidence="2" id="KW-1185">Reference proteome</keyword>